<comment type="caution">
    <text evidence="1">The sequence shown here is derived from an EMBL/GenBank/DDBJ whole genome shotgun (WGS) entry which is preliminary data.</text>
</comment>
<dbReference type="AlphaFoldDB" id="A0A818M1B1"/>
<sequence>MAEDKYLVDPETGDRFRLGGCLISDKPSNLPRFGGARCLSNMELPSSVDLRQFMSPVEHQDNLNSCNAIDMQQNVLFHPTTAFDSYIFI</sequence>
<name>A0A818M1B1_9BILA</name>
<evidence type="ECO:0000313" key="1">
    <source>
        <dbReference type="EMBL" id="CAF3580849.1"/>
    </source>
</evidence>
<proteinExistence type="predicted"/>
<dbReference type="Proteomes" id="UP000663836">
    <property type="component" value="Unassembled WGS sequence"/>
</dbReference>
<protein>
    <submittedName>
        <fullName evidence="1">Uncharacterized protein</fullName>
    </submittedName>
</protein>
<reference evidence="1" key="1">
    <citation type="submission" date="2021-02" db="EMBL/GenBank/DDBJ databases">
        <authorList>
            <person name="Nowell W R."/>
        </authorList>
    </citation>
    <scope>NUCLEOTIDE SEQUENCE</scope>
</reference>
<gene>
    <name evidence="1" type="ORF">JBS370_LOCUS2799</name>
</gene>
<dbReference type="EMBL" id="CAJOBD010000113">
    <property type="protein sequence ID" value="CAF3580849.1"/>
    <property type="molecule type" value="Genomic_DNA"/>
</dbReference>
<accession>A0A818M1B1</accession>
<organism evidence="1 2">
    <name type="scientific">Rotaria sordida</name>
    <dbReference type="NCBI Taxonomy" id="392033"/>
    <lineage>
        <taxon>Eukaryota</taxon>
        <taxon>Metazoa</taxon>
        <taxon>Spiralia</taxon>
        <taxon>Gnathifera</taxon>
        <taxon>Rotifera</taxon>
        <taxon>Eurotatoria</taxon>
        <taxon>Bdelloidea</taxon>
        <taxon>Philodinida</taxon>
        <taxon>Philodinidae</taxon>
        <taxon>Rotaria</taxon>
    </lineage>
</organism>
<evidence type="ECO:0000313" key="2">
    <source>
        <dbReference type="Proteomes" id="UP000663836"/>
    </source>
</evidence>